<reference evidence="1" key="1">
    <citation type="submission" date="2017-04" db="EMBL/GenBank/DDBJ databases">
        <authorList>
            <person name="Varghese N."/>
            <person name="Submissions S."/>
        </authorList>
    </citation>
    <scope>NUCLEOTIDE SEQUENCE</scope>
    <source>
        <strain evidence="1">WTE2008</strain>
    </source>
</reference>
<protein>
    <submittedName>
        <fullName evidence="1">Histidine kinase-, DNA gyrase B-, and HSP90-like ATPase</fullName>
    </submittedName>
</protein>
<keyword evidence="2" id="KW-1185">Reference proteome</keyword>
<sequence length="573" mass="64986">MEMDTGRQPKRRLFGSVRQSLRAQIGLIVLLSYLIPVVLLGVFTGGFLMKKLENQTRAAITSGAEQAWTLTEQKIQRTLDLARDATYDGELMDSWQKWKDGSVGDNEYMRLGRSYLERKYSREPLLSFVACFPVEKPDMRMYLRNGAMENTGELQALCETVLAMGEELDTRCRFIRFGDNIYLVRNLLNLRMERFGMLILGINEESVFRPLTELGQEWDAQVAVRLDDCGDPETEWVDLGSGLTDDRKEKLYYTRLSGDIENGLNVQLTMDRRKQYSEVYSFQMLLLVMALLLLPIMILIGVYLSRRIVKPLTLLSAASRRIEEGKLGATVPLNGEDELGRLGRSFSQMSLRLKELIDKTYKEEIELKNAQILALQSRINPHFINNALEDINWTARMEGSENISSMVTSLSVLLNATMAREDRRLVTLREEMEVAEAYIYFIEQRFGTDLTVNREIEEKAMDGILPLLTIQPLLENAVEHGIAPAGGGVITIRCSLNDACMHVEIINTGRETGKEDRERIEAALHGQPTGKHLGLANIVNRLRLIYGESVTIRVDTDTPGQTTVSIVIPREIH</sequence>
<comment type="caution">
    <text evidence="1">The sequence shown here is derived from an EMBL/GenBank/DDBJ whole genome shotgun (WGS) entry which is preliminary data.</text>
</comment>
<organism evidence="1 2">
    <name type="scientific">Aristaeella lactis</name>
    <dbReference type="NCBI Taxonomy" id="3046383"/>
    <lineage>
        <taxon>Bacteria</taxon>
        <taxon>Bacillati</taxon>
        <taxon>Bacillota</taxon>
        <taxon>Clostridia</taxon>
        <taxon>Eubacteriales</taxon>
        <taxon>Aristaeellaceae</taxon>
        <taxon>Aristaeella</taxon>
    </lineage>
</organism>
<dbReference type="EMBL" id="FWXZ01000002">
    <property type="protein sequence ID" value="SMC50425.1"/>
    <property type="molecule type" value="Genomic_DNA"/>
</dbReference>
<proteinExistence type="predicted"/>
<name>A0AC61PJU4_9FIRM</name>
<accession>A0AC61PJU4</accession>
<evidence type="ECO:0000313" key="2">
    <source>
        <dbReference type="Proteomes" id="UP000192328"/>
    </source>
</evidence>
<evidence type="ECO:0000313" key="1">
    <source>
        <dbReference type="EMBL" id="SMC50425.1"/>
    </source>
</evidence>
<dbReference type="Proteomes" id="UP000192328">
    <property type="component" value="Unassembled WGS sequence"/>
</dbReference>
<gene>
    <name evidence="1" type="ORF">SAMN06297397_1106</name>
</gene>